<dbReference type="Gene3D" id="3.90.1170.50">
    <property type="entry name" value="Aldehyde oxidase/xanthine dehydrogenase, a/b hammerhead"/>
    <property type="match status" value="1"/>
</dbReference>
<evidence type="ECO:0000256" key="10">
    <source>
        <dbReference type="ARBA" id="ARBA00023014"/>
    </source>
</evidence>
<dbReference type="Gene3D" id="3.30.43.10">
    <property type="entry name" value="Uridine Diphospho-n-acetylenolpyruvylglucosamine Reductase, domain 2"/>
    <property type="match status" value="1"/>
</dbReference>
<dbReference type="InterPro" id="IPR016167">
    <property type="entry name" value="FAD-bd_PCMH_sub1"/>
</dbReference>
<dbReference type="SUPFAM" id="SSF54292">
    <property type="entry name" value="2Fe-2S ferredoxin-like"/>
    <property type="match status" value="1"/>
</dbReference>
<dbReference type="InterPro" id="IPR005107">
    <property type="entry name" value="CO_DH_flav_C"/>
</dbReference>
<proteinExistence type="predicted"/>
<dbReference type="FunFam" id="3.10.20.30:FF:000015">
    <property type="entry name" value="Aldehyde oxidase 1"/>
    <property type="match status" value="1"/>
</dbReference>
<dbReference type="PROSITE" id="PS51085">
    <property type="entry name" value="2FE2S_FER_2"/>
    <property type="match status" value="1"/>
</dbReference>
<feature type="domain" description="2Fe-2S ferredoxin-type" evidence="12">
    <location>
        <begin position="2"/>
        <end position="89"/>
    </location>
</feature>
<feature type="domain" description="FAD-binding PCMH-type" evidence="13">
    <location>
        <begin position="226"/>
        <end position="411"/>
    </location>
</feature>
<evidence type="ECO:0000259" key="12">
    <source>
        <dbReference type="PROSITE" id="PS51085"/>
    </source>
</evidence>
<dbReference type="SUPFAM" id="SSF55447">
    <property type="entry name" value="CO dehydrogenase flavoprotein C-terminal domain-like"/>
    <property type="match status" value="1"/>
</dbReference>
<dbReference type="GO" id="GO:0051537">
    <property type="term" value="F:2 iron, 2 sulfur cluster binding"/>
    <property type="evidence" value="ECO:0007669"/>
    <property type="project" value="UniProtKB-KW"/>
</dbReference>
<keyword evidence="5" id="KW-0001">2Fe-2S</keyword>
<dbReference type="OrthoDB" id="8300278at2759"/>
<dbReference type="Gene3D" id="3.30.465.10">
    <property type="match status" value="1"/>
</dbReference>
<dbReference type="InterPro" id="IPR036010">
    <property type="entry name" value="2Fe-2S_ferredoxin-like_sf"/>
</dbReference>
<dbReference type="CDD" id="cd00207">
    <property type="entry name" value="fer2"/>
    <property type="match status" value="1"/>
</dbReference>
<evidence type="ECO:0000313" key="14">
    <source>
        <dbReference type="EMBL" id="KAF6020554.1"/>
    </source>
</evidence>
<evidence type="ECO:0000256" key="1">
    <source>
        <dbReference type="ARBA" id="ARBA00001924"/>
    </source>
</evidence>
<dbReference type="InterPro" id="IPR002346">
    <property type="entry name" value="Mopterin_DH_FAD-bd"/>
</dbReference>
<evidence type="ECO:0000256" key="4">
    <source>
        <dbReference type="ARBA" id="ARBA00022630"/>
    </source>
</evidence>
<dbReference type="InterPro" id="IPR001041">
    <property type="entry name" value="2Fe-2S_ferredoxin-type"/>
</dbReference>
<name>A0A7J7J4B2_BUGNE</name>
<dbReference type="FunFam" id="3.90.1170.50:FF:000001">
    <property type="entry name" value="Aldehyde oxidase 1"/>
    <property type="match status" value="1"/>
</dbReference>
<comment type="caution">
    <text evidence="14">The sequence shown here is derived from an EMBL/GenBank/DDBJ whole genome shotgun (WGS) entry which is preliminary data.</text>
</comment>
<accession>A0A7J7J4B2</accession>
<dbReference type="InterPro" id="IPR002888">
    <property type="entry name" value="2Fe-2S-bd"/>
</dbReference>
<comment type="cofactor">
    <cofactor evidence="1">
        <name>Mo-molybdopterin</name>
        <dbReference type="ChEBI" id="CHEBI:71302"/>
    </cofactor>
</comment>
<sequence length="690" mass="74668">MDDLVVFVNGKKITVSKADPEVTLAHFLRDKCGLKGTKIGCNEGGCGACTVMVSHYDRKSAKPIHYAVNSCLLSLAWLHGKAVTTVEGVGNTATKLHPIQSKLANSHGTQCGFCSPGMVMSMYALLRNEPRPTQQQIENCLIGNYCRCTGYRPIIDGFYEFSSASPCALGQNCCKNQGNTADATNAADTTNAASNTVGELSPDYLQDYIFPPELKVKDYHSAEKCYKGERVTWYQPASVARLLELKAQFPKAKVVCAQGVGNNLSAPLQDSTIISTSNIQELSGLREATPNGIQIGSATTISQFWNILSDMVEQLPESQSALYKTILADVRPRFACRQVINVASLVGNLLIPVGQSDLTPVCVAAGAVLSLRSVNKSRSLLVTDKLFPADRKSFLADDEVVESLFFPHSAQGEFIRFYKQGDRKSVTNSIVNAAYRVQFTDSKVSAMSIVYGGLPFGMAKAFPQTSQSLIGREWNEKLLEEGVARLTAELNSATSDLKSPDSLTSYQKTLVTSLFYKFYSDVAEKLSTGKFPEVGQYTAIKGKQLYDDSPVATSSEVSAASHCFKPVPHRSADLHVTGEATYVDDMPPYADELHMAVVYSEVAHAKIVSIDTSEAINALGVRGYVSAEDVPGSNVCGLIGEERVFYNEKVESVGQILGGIVADTLQHAQIAAGLVKVEYEKLPAILTIKV</sequence>
<dbReference type="Pfam" id="PF01799">
    <property type="entry name" value="Fer2_2"/>
    <property type="match status" value="1"/>
</dbReference>
<dbReference type="InterPro" id="IPR036856">
    <property type="entry name" value="Ald_Oxase/Xan_DH_a/b_sf"/>
</dbReference>
<evidence type="ECO:0000256" key="5">
    <source>
        <dbReference type="ARBA" id="ARBA00022714"/>
    </source>
</evidence>
<dbReference type="Gene3D" id="3.30.390.50">
    <property type="entry name" value="CO dehydrogenase flavoprotein, C-terminal domain"/>
    <property type="match status" value="1"/>
</dbReference>
<dbReference type="GO" id="GO:0071949">
    <property type="term" value="F:FAD binding"/>
    <property type="evidence" value="ECO:0007669"/>
    <property type="project" value="InterPro"/>
</dbReference>
<dbReference type="EMBL" id="VXIV02003162">
    <property type="protein sequence ID" value="KAF6020554.1"/>
    <property type="molecule type" value="Genomic_DNA"/>
</dbReference>
<dbReference type="InterPro" id="IPR016169">
    <property type="entry name" value="FAD-bd_PCMH_sub2"/>
</dbReference>
<keyword evidence="10" id="KW-0411">Iron-sulfur</keyword>
<dbReference type="GO" id="GO:0016491">
    <property type="term" value="F:oxidoreductase activity"/>
    <property type="evidence" value="ECO:0007669"/>
    <property type="project" value="UniProtKB-KW"/>
</dbReference>
<gene>
    <name evidence="14" type="ORF">EB796_021145</name>
</gene>
<dbReference type="SUPFAM" id="SSF56176">
    <property type="entry name" value="FAD-binding/transporter-associated domain-like"/>
    <property type="match status" value="1"/>
</dbReference>
<dbReference type="Pfam" id="PF01315">
    <property type="entry name" value="Ald_Xan_dh_C"/>
    <property type="match status" value="1"/>
</dbReference>
<dbReference type="SUPFAM" id="SSF54665">
    <property type="entry name" value="CO dehydrogenase molybdoprotein N-domain-like"/>
    <property type="match status" value="1"/>
</dbReference>
<evidence type="ECO:0000259" key="13">
    <source>
        <dbReference type="PROSITE" id="PS51387"/>
    </source>
</evidence>
<keyword evidence="6" id="KW-0479">Metal-binding</keyword>
<dbReference type="Pfam" id="PF00111">
    <property type="entry name" value="Fer2"/>
    <property type="match status" value="1"/>
</dbReference>
<evidence type="ECO:0000313" key="15">
    <source>
        <dbReference type="Proteomes" id="UP000593567"/>
    </source>
</evidence>
<dbReference type="SMART" id="SM01008">
    <property type="entry name" value="Ald_Xan_dh_C"/>
    <property type="match status" value="1"/>
</dbReference>
<dbReference type="Pfam" id="PF03450">
    <property type="entry name" value="CO_deh_flav_C"/>
    <property type="match status" value="1"/>
</dbReference>
<evidence type="ECO:0000256" key="6">
    <source>
        <dbReference type="ARBA" id="ARBA00022723"/>
    </source>
</evidence>
<evidence type="ECO:0000256" key="3">
    <source>
        <dbReference type="ARBA" id="ARBA00022505"/>
    </source>
</evidence>
<keyword evidence="4" id="KW-0285">Flavoprotein</keyword>
<dbReference type="PANTHER" id="PTHR45444">
    <property type="entry name" value="XANTHINE DEHYDROGENASE"/>
    <property type="match status" value="1"/>
</dbReference>
<keyword evidence="3" id="KW-0500">Molybdenum</keyword>
<evidence type="ECO:0000256" key="8">
    <source>
        <dbReference type="ARBA" id="ARBA00023002"/>
    </source>
</evidence>
<dbReference type="PANTHER" id="PTHR45444:SF3">
    <property type="entry name" value="XANTHINE DEHYDROGENASE"/>
    <property type="match status" value="1"/>
</dbReference>
<dbReference type="InterPro" id="IPR000674">
    <property type="entry name" value="Ald_Oxase/Xan_DH_a/b"/>
</dbReference>
<evidence type="ECO:0000256" key="9">
    <source>
        <dbReference type="ARBA" id="ARBA00023004"/>
    </source>
</evidence>
<evidence type="ECO:0000256" key="11">
    <source>
        <dbReference type="ARBA" id="ARBA00034078"/>
    </source>
</evidence>
<dbReference type="InterPro" id="IPR016208">
    <property type="entry name" value="Ald_Oxase/xanthine_DH-like"/>
</dbReference>
<dbReference type="AlphaFoldDB" id="A0A7J7J4B2"/>
<dbReference type="Pfam" id="PF00941">
    <property type="entry name" value="FAD_binding_5"/>
    <property type="match status" value="1"/>
</dbReference>
<dbReference type="GO" id="GO:0005506">
    <property type="term" value="F:iron ion binding"/>
    <property type="evidence" value="ECO:0007669"/>
    <property type="project" value="InterPro"/>
</dbReference>
<organism evidence="14 15">
    <name type="scientific">Bugula neritina</name>
    <name type="common">Brown bryozoan</name>
    <name type="synonym">Sertularia neritina</name>
    <dbReference type="NCBI Taxonomy" id="10212"/>
    <lineage>
        <taxon>Eukaryota</taxon>
        <taxon>Metazoa</taxon>
        <taxon>Spiralia</taxon>
        <taxon>Lophotrochozoa</taxon>
        <taxon>Bryozoa</taxon>
        <taxon>Gymnolaemata</taxon>
        <taxon>Cheilostomatida</taxon>
        <taxon>Flustrina</taxon>
        <taxon>Buguloidea</taxon>
        <taxon>Bugulidae</taxon>
        <taxon>Bugula</taxon>
    </lineage>
</organism>
<keyword evidence="15" id="KW-1185">Reference proteome</keyword>
<dbReference type="Proteomes" id="UP000593567">
    <property type="component" value="Unassembled WGS sequence"/>
</dbReference>
<dbReference type="InterPro" id="IPR036884">
    <property type="entry name" value="2Fe-2S-bd_dom_sf"/>
</dbReference>
<dbReference type="Gene3D" id="3.10.20.30">
    <property type="match status" value="1"/>
</dbReference>
<protein>
    <submittedName>
        <fullName evidence="14">XDH</fullName>
    </submittedName>
</protein>
<comment type="cofactor">
    <cofactor evidence="11">
        <name>[2Fe-2S] cluster</name>
        <dbReference type="ChEBI" id="CHEBI:190135"/>
    </cofactor>
</comment>
<dbReference type="PROSITE" id="PS51387">
    <property type="entry name" value="FAD_PCMH"/>
    <property type="match status" value="1"/>
</dbReference>
<keyword evidence="7" id="KW-0274">FAD</keyword>
<reference evidence="14" key="1">
    <citation type="submission" date="2020-06" db="EMBL/GenBank/DDBJ databases">
        <title>Draft genome of Bugula neritina, a colonial animal packing powerful symbionts and potential medicines.</title>
        <authorList>
            <person name="Rayko M."/>
        </authorList>
    </citation>
    <scope>NUCLEOTIDE SEQUENCE [LARGE SCALE GENOMIC DNA]</scope>
    <source>
        <strain evidence="14">Kwan_BN1</strain>
    </source>
</reference>
<dbReference type="InterPro" id="IPR036318">
    <property type="entry name" value="FAD-bd_PCMH-like_sf"/>
</dbReference>
<dbReference type="InterPro" id="IPR006058">
    <property type="entry name" value="2Fe2S_fd_BS"/>
</dbReference>
<dbReference type="InterPro" id="IPR036683">
    <property type="entry name" value="CO_DH_flav_C_dom_sf"/>
</dbReference>
<comment type="cofactor">
    <cofactor evidence="2">
        <name>FAD</name>
        <dbReference type="ChEBI" id="CHEBI:57692"/>
    </cofactor>
</comment>
<dbReference type="PROSITE" id="PS00197">
    <property type="entry name" value="2FE2S_FER_1"/>
    <property type="match status" value="1"/>
</dbReference>
<keyword evidence="9" id="KW-0408">Iron</keyword>
<keyword evidence="8" id="KW-0560">Oxidoreductase</keyword>
<dbReference type="Gene3D" id="1.10.150.120">
    <property type="entry name" value="[2Fe-2S]-binding domain"/>
    <property type="match status" value="1"/>
</dbReference>
<evidence type="ECO:0000256" key="2">
    <source>
        <dbReference type="ARBA" id="ARBA00001974"/>
    </source>
</evidence>
<dbReference type="InterPro" id="IPR016166">
    <property type="entry name" value="FAD-bd_PCMH"/>
</dbReference>
<dbReference type="SUPFAM" id="SSF47741">
    <property type="entry name" value="CO dehydrogenase ISP C-domain like"/>
    <property type="match status" value="1"/>
</dbReference>
<dbReference type="InterPro" id="IPR012675">
    <property type="entry name" value="Beta-grasp_dom_sf"/>
</dbReference>
<evidence type="ECO:0000256" key="7">
    <source>
        <dbReference type="ARBA" id="ARBA00022827"/>
    </source>
</evidence>